<dbReference type="Proteomes" id="UP000321479">
    <property type="component" value="Chromosome"/>
</dbReference>
<dbReference type="OrthoDB" id="672896at2"/>
<feature type="signal peptide" evidence="1">
    <location>
        <begin position="1"/>
        <end position="21"/>
    </location>
</feature>
<dbReference type="PROSITE" id="PS51257">
    <property type="entry name" value="PROKAR_LIPOPROTEIN"/>
    <property type="match status" value="1"/>
</dbReference>
<reference evidence="2 3" key="1">
    <citation type="journal article" date="2017" name="Curr. Microbiol.">
        <title>Mucilaginibacter ginsenosidivorans sp. nov., Isolated from Soil of Ginseng Field.</title>
        <authorList>
            <person name="Kim M.M."/>
            <person name="Siddiqi M.Z."/>
            <person name="Im W.T."/>
        </authorList>
    </citation>
    <scope>NUCLEOTIDE SEQUENCE [LARGE SCALE GENOMIC DNA]</scope>
    <source>
        <strain evidence="2 3">Gsoil 3017</strain>
    </source>
</reference>
<keyword evidence="3" id="KW-1185">Reference proteome</keyword>
<evidence type="ECO:0000313" key="2">
    <source>
        <dbReference type="EMBL" id="QEC62802.1"/>
    </source>
</evidence>
<dbReference type="RefSeq" id="WP_147031379.1">
    <property type="nucleotide sequence ID" value="NZ_CP042436.1"/>
</dbReference>
<dbReference type="EMBL" id="CP042436">
    <property type="protein sequence ID" value="QEC62802.1"/>
    <property type="molecule type" value="Genomic_DNA"/>
</dbReference>
<organism evidence="2 3">
    <name type="scientific">Mucilaginibacter ginsenosidivorans</name>
    <dbReference type="NCBI Taxonomy" id="398053"/>
    <lineage>
        <taxon>Bacteria</taxon>
        <taxon>Pseudomonadati</taxon>
        <taxon>Bacteroidota</taxon>
        <taxon>Sphingobacteriia</taxon>
        <taxon>Sphingobacteriales</taxon>
        <taxon>Sphingobacteriaceae</taxon>
        <taxon>Mucilaginibacter</taxon>
    </lineage>
</organism>
<feature type="chain" id="PRO_5022754132" description="DUF4843 domain-containing protein" evidence="1">
    <location>
        <begin position="22"/>
        <end position="137"/>
    </location>
</feature>
<dbReference type="AlphaFoldDB" id="A0A5B8UV55"/>
<accession>A0A5B8UV55</accession>
<name>A0A5B8UV55_9SPHI</name>
<evidence type="ECO:0000313" key="3">
    <source>
        <dbReference type="Proteomes" id="UP000321479"/>
    </source>
</evidence>
<keyword evidence="1" id="KW-0732">Signal</keyword>
<gene>
    <name evidence="2" type="ORF">FRZ54_09475</name>
</gene>
<evidence type="ECO:0008006" key="4">
    <source>
        <dbReference type="Google" id="ProtNLM"/>
    </source>
</evidence>
<sequence length="137" mass="14619">MKRILTIVCSAVMLLSVSSCTKKYITPNPNFSVFATVQPSDWLLSDDGKSYNASINVADITSDAASYDGVIVAISYADEVYEQIPEVYGGTSFSYTYNSGNGSQPGNLSIYAQSPDGTTPIQPTNAIKVKITLIGTN</sequence>
<protein>
    <recommendedName>
        <fullName evidence="4">DUF4843 domain-containing protein</fullName>
    </recommendedName>
</protein>
<dbReference type="KEGG" id="mgin:FRZ54_09475"/>
<proteinExistence type="predicted"/>
<evidence type="ECO:0000256" key="1">
    <source>
        <dbReference type="SAM" id="SignalP"/>
    </source>
</evidence>